<proteinExistence type="predicted"/>
<comment type="caution">
    <text evidence="1">The sequence shown here is derived from an EMBL/GenBank/DDBJ whole genome shotgun (WGS) entry which is preliminary data.</text>
</comment>
<evidence type="ECO:0000313" key="1">
    <source>
        <dbReference type="EMBL" id="KAH9778863.1"/>
    </source>
</evidence>
<dbReference type="EMBL" id="CM039172">
    <property type="protein sequence ID" value="KAH9778863.1"/>
    <property type="molecule type" value="Genomic_DNA"/>
</dbReference>
<organism evidence="1 2">
    <name type="scientific">Citrus sinensis</name>
    <name type="common">Sweet orange</name>
    <name type="synonym">Citrus aurantium var. sinensis</name>
    <dbReference type="NCBI Taxonomy" id="2711"/>
    <lineage>
        <taxon>Eukaryota</taxon>
        <taxon>Viridiplantae</taxon>
        <taxon>Streptophyta</taxon>
        <taxon>Embryophyta</taxon>
        <taxon>Tracheophyta</taxon>
        <taxon>Spermatophyta</taxon>
        <taxon>Magnoliopsida</taxon>
        <taxon>eudicotyledons</taxon>
        <taxon>Gunneridae</taxon>
        <taxon>Pentapetalae</taxon>
        <taxon>rosids</taxon>
        <taxon>malvids</taxon>
        <taxon>Sapindales</taxon>
        <taxon>Rutaceae</taxon>
        <taxon>Aurantioideae</taxon>
        <taxon>Citrus</taxon>
    </lineage>
</organism>
<keyword evidence="2" id="KW-1185">Reference proteome</keyword>
<protein>
    <submittedName>
        <fullName evidence="1">Uncharacterized protein</fullName>
    </submittedName>
</protein>
<dbReference type="Proteomes" id="UP000829398">
    <property type="component" value="Chromosome 3"/>
</dbReference>
<reference evidence="2" key="1">
    <citation type="journal article" date="2023" name="Hortic. Res.">
        <title>A chromosome-level phased genome enabling allele-level studies in sweet orange: a case study on citrus Huanglongbing tolerance.</title>
        <authorList>
            <person name="Wu B."/>
            <person name="Yu Q."/>
            <person name="Deng Z."/>
            <person name="Duan Y."/>
            <person name="Luo F."/>
            <person name="Gmitter F. Jr."/>
        </authorList>
    </citation>
    <scope>NUCLEOTIDE SEQUENCE [LARGE SCALE GENOMIC DNA]</scope>
    <source>
        <strain evidence="2">cv. Valencia</strain>
    </source>
</reference>
<gene>
    <name evidence="1" type="ORF">KPL71_007496</name>
</gene>
<evidence type="ECO:0000313" key="2">
    <source>
        <dbReference type="Proteomes" id="UP000829398"/>
    </source>
</evidence>
<name>A0ACB8LZ66_CITSI</name>
<accession>A0ACB8LZ66</accession>
<sequence>MDLQAPQERPFKDYFSPLANLSTSCIRYPNVAARSFELKPSVLNCLPTFYGLENEDPYNHLNDFRAICQTFKYENFSDDDVKLRLFPFSLKDRARSWLNTLPANSIASWEQMVTKFLNKYFPVHKTNAIRREISEFTQREDEQFFKTWERFNGLLLKCPHHGYEKWHQCQYFLEGLLPNVQEWLMATSGGELMSKSASEIWEFFQRQADNSQQRSRSLRNTRRIKGVNEVHIGESTSGIKEVKEMVEGLARQIASLSTAKSTEPHDHDSYSDQANVIGVMRKPSNYNPYSNTYNPGWRDHPNFSWSQGFQQNGPAAPAPPMQPIPQNPQAAQPLFKQYNQNQNYSQPRPWEDSFHNLKNVTHSTIEQQNRTIDGLRNELRAGFNSQAQSVSSLEKMVGQLASSVQTLAMTVEKGKFPSQPVPNPKGVHEANTSSPQQHGEVKAVMTLRKGKEIDNKVEMPVTKENQIVPVNAEDSPPEEKEETNLREYVPKAPFPQRLAKGKKGKSTGASVNLLPYSVFMKLRLGELHPTPMVLQLADRSTKIPRGIVEDVLIQVDKFYFPVDFIVIDTQPIQDSRKHIPIILGRPFLATADAHIQCRTGNMQLSFGNMTMELNIFNISKQPHSADDGIVNVDLIETIVDNTFLSNLSDDPLQTCLTHFGLDFDIDRSVDEVNALLDSAASMDTNKWKSRVEQLAPSEKKLIPSSDSPPKLELKPLPNTLEYAFLGEESTLPVIISSSLNDEKKDCMHYIHLDENAKSTREMQRRLNPNMKEIVRTEVLKLLDASIIYPISDSSWVSPVQVIPKKSGVTVVTNADNELIPTKVITGWRVCIDYRKLNSVTRKDHFPLPFIDQMLDRLAGHEFYCFLDGYLGYNQIPIAPKDQEKTTFTCPFGTFAYRRMPFGLCNAPATFQRCMLSIFSDMVERFLEVFMDDFSIFGDSFDQCLHHLTLVLQRCTEKNLVLNWEKYHFMVKQGIVLSHIISSKGIEVDKAKVDLISNLPPPKTIREVRSFLGHAGFYRCFIKDFSKVSRPLCNLLAKDVPFVFNDSCLVAFEKLKQLLISSPIIQLPNWSLPFELMCDASDYAVGAEFDLEFKDKKGTENVVADHLSRLHFDTIIEPLILNESFPDEKLMSVEVLPWYADIVNYLVTGQLPEHWTKQDKAKFFAEIKNFFWDDPYLFKYCADQIVRRCVPENEIQNILSFCHEQACRGHFSAKKTTTKVLQCGFYWPTIFRDAYTFCSSCDRTAFKTPIGMSPYRLVYGKSCHLPVELEHRAYWAIKKFNFDMQQASSERRLQLAELEEIRNDAYENAKIYKQRMKVFHDK</sequence>